<dbReference type="InterPro" id="IPR021799">
    <property type="entry name" value="PIN-like_prokaryotic"/>
</dbReference>
<dbReference type="HOGENOM" id="CLU_2141911_0_0_9"/>
<sequence length="112" mass="12914">MIRVVCNSSPIIGLSTIGKLDLLWTLFDDVMIPEAVFEEIVYGNLVRYTSAIELEKAVLEQKVFVFRVENQSMVEQFDIRTVVRKASVHAVIELFPTKKGARFSYWLSPRYI</sequence>
<dbReference type="STRING" id="768710.DesyoDRAFT_1263"/>
<dbReference type="AlphaFoldDB" id="H5Y283"/>
<name>H5Y283_9FIRM</name>
<organism evidence="1 2">
    <name type="scientific">Desulfosporosinus youngiae DSM 17734</name>
    <dbReference type="NCBI Taxonomy" id="768710"/>
    <lineage>
        <taxon>Bacteria</taxon>
        <taxon>Bacillati</taxon>
        <taxon>Bacillota</taxon>
        <taxon>Clostridia</taxon>
        <taxon>Eubacteriales</taxon>
        <taxon>Desulfitobacteriaceae</taxon>
        <taxon>Desulfosporosinus</taxon>
    </lineage>
</organism>
<evidence type="ECO:0000313" key="2">
    <source>
        <dbReference type="Proteomes" id="UP000005104"/>
    </source>
</evidence>
<dbReference type="RefSeq" id="WP_007780807.1">
    <property type="nucleotide sequence ID" value="NZ_CM001441.1"/>
</dbReference>
<protein>
    <recommendedName>
        <fullName evidence="3">Nucleic acid-binding protein</fullName>
    </recommendedName>
</protein>
<dbReference type="Proteomes" id="UP000005104">
    <property type="component" value="Chromosome"/>
</dbReference>
<dbReference type="EMBL" id="CM001441">
    <property type="protein sequence ID" value="EHQ88431.1"/>
    <property type="molecule type" value="Genomic_DNA"/>
</dbReference>
<proteinExistence type="predicted"/>
<gene>
    <name evidence="1" type="ORF">DesyoDRAFT_1263</name>
</gene>
<reference evidence="1 2" key="1">
    <citation type="submission" date="2011-11" db="EMBL/GenBank/DDBJ databases">
        <title>The Noncontiguous Finished genome of Desulfosporosinus youngiae DSM 17734.</title>
        <authorList>
            <consortium name="US DOE Joint Genome Institute (JGI-PGF)"/>
            <person name="Lucas S."/>
            <person name="Han J."/>
            <person name="Lapidus A."/>
            <person name="Cheng J.-F."/>
            <person name="Goodwin L."/>
            <person name="Pitluck S."/>
            <person name="Peters L."/>
            <person name="Ovchinnikova G."/>
            <person name="Lu M."/>
            <person name="Land M.L."/>
            <person name="Hauser L."/>
            <person name="Pester M."/>
            <person name="Spring S."/>
            <person name="Ollivier B."/>
            <person name="Rattei T."/>
            <person name="Klenk H.-P."/>
            <person name="Wagner M."/>
            <person name="Loy A."/>
            <person name="Woyke T.J."/>
        </authorList>
    </citation>
    <scope>NUCLEOTIDE SEQUENCE [LARGE SCALE GENOMIC DNA]</scope>
    <source>
        <strain evidence="1 2">DSM 17734</strain>
    </source>
</reference>
<dbReference type="OrthoDB" id="2065688at2"/>
<keyword evidence="2" id="KW-1185">Reference proteome</keyword>
<accession>H5Y283</accession>
<dbReference type="Pfam" id="PF11848">
    <property type="entry name" value="DUF3368"/>
    <property type="match status" value="1"/>
</dbReference>
<evidence type="ECO:0000313" key="1">
    <source>
        <dbReference type="EMBL" id="EHQ88431.1"/>
    </source>
</evidence>
<evidence type="ECO:0008006" key="3">
    <source>
        <dbReference type="Google" id="ProtNLM"/>
    </source>
</evidence>